<dbReference type="InterPro" id="IPR027417">
    <property type="entry name" value="P-loop_NTPase"/>
</dbReference>
<sequence>MESFIHLFETPSGSGTQKARASMPECLPPLPPEVEEGNVEYKLKLVNPSPSRLEHLVTQMKWRLQEGEGEAIYEIGVGDNGMYVGLTGEELESSLKTLNVMASKLGAHTALLRKYVLKDNGIVHDGRHVAEVLVRRVPDDQQFIDIRLAVLGNVDAGKSTLLGVLTHDELDNGRGRARLNLFRHLHEIQTGRTSSISHEILGFSSKGEVVNYSESRTAEDICEQSAKLITFIDLAGHHKYLRTTIFGLTGHSPDFAMLVIAGNAGIVGTTKEHLGLVMALKVPTFVILNKNDVCLPTTMERTRRVLDRLLKSPGCNKVPMVVKTEDDVSTAAINFNSNQVTPIFTVSCVDGENLNLVKKFLNLVPPSRSPTDQEKLAQKPTEYQVDEIFNVPGTGPVVGGTLERGVLREGDQLLLGPSTSGNFQPVTVLSVKRNRASCRVVRAGQAASVAISGIDRNLLRKGMVLTDPVQKPHSCIEFWADVFLLYHTTSISRRFQATVYIRNVIQTAVIEEMNKESLRTGQRAKIRFRFMKQPEYVRQGSRIFFREGHTKGVGQVLNVIYHNPDTNR</sequence>
<reference evidence="5 6" key="1">
    <citation type="submission" date="2022-05" db="EMBL/GenBank/DDBJ databases">
        <authorList>
            <consortium name="Genoscope - CEA"/>
            <person name="William W."/>
        </authorList>
    </citation>
    <scope>NUCLEOTIDE SEQUENCE [LARGE SCALE GENOMIC DNA]</scope>
</reference>
<evidence type="ECO:0000259" key="4">
    <source>
        <dbReference type="PROSITE" id="PS51722"/>
    </source>
</evidence>
<dbReference type="InterPro" id="IPR050055">
    <property type="entry name" value="EF-Tu_GTPase"/>
</dbReference>
<dbReference type="CDD" id="cd03694">
    <property type="entry name" value="GTPBP_II"/>
    <property type="match status" value="1"/>
</dbReference>
<dbReference type="PROSITE" id="PS51722">
    <property type="entry name" value="G_TR_2"/>
    <property type="match status" value="1"/>
</dbReference>
<dbReference type="Proteomes" id="UP001159428">
    <property type="component" value="Unassembled WGS sequence"/>
</dbReference>
<dbReference type="Pfam" id="PF03144">
    <property type="entry name" value="GTP_EFTU_D2"/>
    <property type="match status" value="1"/>
</dbReference>
<gene>
    <name evidence="5" type="ORF">PMEA_00013478</name>
</gene>
<proteinExistence type="inferred from homology"/>
<evidence type="ECO:0000256" key="2">
    <source>
        <dbReference type="ARBA" id="ARBA00022741"/>
    </source>
</evidence>
<dbReference type="GO" id="GO:0003746">
    <property type="term" value="F:translation elongation factor activity"/>
    <property type="evidence" value="ECO:0007669"/>
    <property type="project" value="TreeGrafter"/>
</dbReference>
<accession>A0AAU9WX08</accession>
<keyword evidence="6" id="KW-1185">Reference proteome</keyword>
<feature type="domain" description="Tr-type G" evidence="4">
    <location>
        <begin position="143"/>
        <end position="371"/>
    </location>
</feature>
<dbReference type="PANTHER" id="PTHR43721:SF3">
    <property type="entry name" value="GTP-BINDING PROTEIN 2"/>
    <property type="match status" value="1"/>
</dbReference>
<keyword evidence="2" id="KW-0547">Nucleotide-binding</keyword>
<dbReference type="SUPFAM" id="SSF50465">
    <property type="entry name" value="EF-Tu/eEF-1alpha/eIF2-gamma C-terminal domain"/>
    <property type="match status" value="1"/>
</dbReference>
<dbReference type="InterPro" id="IPR000795">
    <property type="entry name" value="T_Tr_GTP-bd_dom"/>
</dbReference>
<dbReference type="GO" id="GO:0003924">
    <property type="term" value="F:GTPase activity"/>
    <property type="evidence" value="ECO:0007669"/>
    <property type="project" value="InterPro"/>
</dbReference>
<dbReference type="FunFam" id="2.40.30.10:FF:000014">
    <property type="entry name" value="Probable GTP-binding protein 1"/>
    <property type="match status" value="1"/>
</dbReference>
<dbReference type="InterPro" id="IPR035531">
    <property type="entry name" value="GTPBP1-like"/>
</dbReference>
<dbReference type="CDD" id="cd03708">
    <property type="entry name" value="GTPBP_III"/>
    <property type="match status" value="1"/>
</dbReference>
<dbReference type="Pfam" id="PF00009">
    <property type="entry name" value="GTP_EFTU"/>
    <property type="match status" value="1"/>
</dbReference>
<protein>
    <recommendedName>
        <fullName evidence="4">Tr-type G domain-containing protein</fullName>
    </recommendedName>
</protein>
<dbReference type="Gene3D" id="2.40.30.10">
    <property type="entry name" value="Translation factors"/>
    <property type="match status" value="1"/>
</dbReference>
<dbReference type="FunFam" id="3.40.50.300:FF:000091">
    <property type="entry name" value="Probable GTP-binding protein 1"/>
    <property type="match status" value="1"/>
</dbReference>
<dbReference type="InterPro" id="IPR009000">
    <property type="entry name" value="Transl_B-barrel_sf"/>
</dbReference>
<evidence type="ECO:0000313" key="5">
    <source>
        <dbReference type="EMBL" id="CAH3128447.1"/>
    </source>
</evidence>
<evidence type="ECO:0000256" key="1">
    <source>
        <dbReference type="ARBA" id="ARBA00007249"/>
    </source>
</evidence>
<dbReference type="CDD" id="cd04165">
    <property type="entry name" value="GTPBP1_like"/>
    <property type="match status" value="1"/>
</dbReference>
<evidence type="ECO:0000313" key="6">
    <source>
        <dbReference type="Proteomes" id="UP001159428"/>
    </source>
</evidence>
<dbReference type="GO" id="GO:0005525">
    <property type="term" value="F:GTP binding"/>
    <property type="evidence" value="ECO:0007669"/>
    <property type="project" value="UniProtKB-KW"/>
</dbReference>
<dbReference type="EMBL" id="CALNXJ010000023">
    <property type="protein sequence ID" value="CAH3128447.1"/>
    <property type="molecule type" value="Genomic_DNA"/>
</dbReference>
<name>A0AAU9WX08_9CNID</name>
<dbReference type="PANTHER" id="PTHR43721">
    <property type="entry name" value="ELONGATION FACTOR TU-RELATED"/>
    <property type="match status" value="1"/>
</dbReference>
<dbReference type="Gene3D" id="3.40.50.300">
    <property type="entry name" value="P-loop containing nucleotide triphosphate hydrolases"/>
    <property type="match status" value="1"/>
</dbReference>
<comment type="similarity">
    <text evidence="1">Belongs to the TRAFAC class translation factor GTPase superfamily. Classic translation factor GTPase family. EF-Tu/EF-1A subfamily.</text>
</comment>
<organism evidence="5 6">
    <name type="scientific">Pocillopora meandrina</name>
    <dbReference type="NCBI Taxonomy" id="46732"/>
    <lineage>
        <taxon>Eukaryota</taxon>
        <taxon>Metazoa</taxon>
        <taxon>Cnidaria</taxon>
        <taxon>Anthozoa</taxon>
        <taxon>Hexacorallia</taxon>
        <taxon>Scleractinia</taxon>
        <taxon>Astrocoeniina</taxon>
        <taxon>Pocilloporidae</taxon>
        <taxon>Pocillopora</taxon>
    </lineage>
</organism>
<dbReference type="SUPFAM" id="SSF50447">
    <property type="entry name" value="Translation proteins"/>
    <property type="match status" value="1"/>
</dbReference>
<evidence type="ECO:0000256" key="3">
    <source>
        <dbReference type="ARBA" id="ARBA00023134"/>
    </source>
</evidence>
<comment type="caution">
    <text evidence="5">The sequence shown here is derived from an EMBL/GenBank/DDBJ whole genome shotgun (WGS) entry which is preliminary data.</text>
</comment>
<dbReference type="InterPro" id="IPR004161">
    <property type="entry name" value="EFTu-like_2"/>
</dbReference>
<keyword evidence="3" id="KW-0342">GTP-binding</keyword>
<dbReference type="AlphaFoldDB" id="A0AAU9WX08"/>
<dbReference type="SUPFAM" id="SSF52540">
    <property type="entry name" value="P-loop containing nucleoside triphosphate hydrolases"/>
    <property type="match status" value="1"/>
</dbReference>
<dbReference type="InterPro" id="IPR009001">
    <property type="entry name" value="Transl_elong_EF1A/Init_IF2_C"/>
</dbReference>